<dbReference type="EMBL" id="CAVNYO010000405">
    <property type="protein sequence ID" value="CAK5275175.1"/>
    <property type="molecule type" value="Genomic_DNA"/>
</dbReference>
<dbReference type="AlphaFoldDB" id="A0AAD2HH81"/>
<organism evidence="2 3">
    <name type="scientific">Mycena citricolor</name>
    <dbReference type="NCBI Taxonomy" id="2018698"/>
    <lineage>
        <taxon>Eukaryota</taxon>
        <taxon>Fungi</taxon>
        <taxon>Dikarya</taxon>
        <taxon>Basidiomycota</taxon>
        <taxon>Agaricomycotina</taxon>
        <taxon>Agaricomycetes</taxon>
        <taxon>Agaricomycetidae</taxon>
        <taxon>Agaricales</taxon>
        <taxon>Marasmiineae</taxon>
        <taxon>Mycenaceae</taxon>
        <taxon>Mycena</taxon>
    </lineage>
</organism>
<feature type="non-terminal residue" evidence="2">
    <location>
        <position position="343"/>
    </location>
</feature>
<feature type="compositionally biased region" description="Basic residues" evidence="1">
    <location>
        <begin position="144"/>
        <end position="158"/>
    </location>
</feature>
<feature type="region of interest" description="Disordered" evidence="1">
    <location>
        <begin position="202"/>
        <end position="257"/>
    </location>
</feature>
<feature type="compositionally biased region" description="Basic and acidic residues" evidence="1">
    <location>
        <begin position="164"/>
        <end position="176"/>
    </location>
</feature>
<gene>
    <name evidence="2" type="ORF">MYCIT1_LOCUS22766</name>
</gene>
<reference evidence="2" key="1">
    <citation type="submission" date="2023-11" db="EMBL/GenBank/DDBJ databases">
        <authorList>
            <person name="De Vega J J."/>
            <person name="De Vega J J."/>
        </authorList>
    </citation>
    <scope>NUCLEOTIDE SEQUENCE</scope>
</reference>
<evidence type="ECO:0000256" key="1">
    <source>
        <dbReference type="SAM" id="MobiDB-lite"/>
    </source>
</evidence>
<protein>
    <submittedName>
        <fullName evidence="2">Uncharacterized protein</fullName>
    </submittedName>
</protein>
<comment type="caution">
    <text evidence="2">The sequence shown here is derived from an EMBL/GenBank/DDBJ whole genome shotgun (WGS) entry which is preliminary data.</text>
</comment>
<feature type="compositionally biased region" description="Basic and acidic residues" evidence="1">
    <location>
        <begin position="240"/>
        <end position="251"/>
    </location>
</feature>
<evidence type="ECO:0000313" key="2">
    <source>
        <dbReference type="EMBL" id="CAK5275175.1"/>
    </source>
</evidence>
<name>A0AAD2HH81_9AGAR</name>
<accession>A0AAD2HH81</accession>
<sequence length="343" mass="39316">MRWILDRLPGGFIYSPAVQQSYSGRHIEPGADRRLLHLWDIGIDGTLLVVELDDQPKQLVQLLDPGQINRLEERHLAVTRAADRQAFVRRQLPVAGQPQDRHIRPGPVLALQRLNLVVPVTILCGGRRRGCREPSTAAGSRSGSGRRRVLARRVRLRPRSLLLAHRDPQRGTKHDLASAGRPSRQFVRVDLLVQNQLLHTAARPAAQRRARTPPQRIGGLQRAAQREGSRDSTGGEVEGICERRPDRRTPGRAESAQLRARGCPAAQLLQRWRRRCDEHRHSLFRWKLQRVRSRSSRQHSKQVRRYWLGNRGGVRLSECWRQWFRSRAPEEAIRLTVPEKRGS</sequence>
<keyword evidence="3" id="KW-1185">Reference proteome</keyword>
<proteinExistence type="predicted"/>
<feature type="region of interest" description="Disordered" evidence="1">
    <location>
        <begin position="129"/>
        <end position="181"/>
    </location>
</feature>
<evidence type="ECO:0000313" key="3">
    <source>
        <dbReference type="Proteomes" id="UP001295794"/>
    </source>
</evidence>
<dbReference type="Proteomes" id="UP001295794">
    <property type="component" value="Unassembled WGS sequence"/>
</dbReference>